<evidence type="ECO:0000259" key="1">
    <source>
        <dbReference type="Pfam" id="PF07693"/>
    </source>
</evidence>
<proteinExistence type="predicted"/>
<keyword evidence="3" id="KW-1185">Reference proteome</keyword>
<dbReference type="EMBL" id="QRPK01000007">
    <property type="protein sequence ID" value="RHM14497.1"/>
    <property type="molecule type" value="Genomic_DNA"/>
</dbReference>
<sequence>MDVMEELKSYINHKEHSGAVLLTGSWGCGKTYLINKFKEKIDSDERVVLIISLFGLESNEAVTKAIKDKIIAEVLNIKDDSDKNDKLSNVNTVLKGVSSIPKVKEFIANLSISIHDLIEIKNTMDFWPKQKGKEL</sequence>
<protein>
    <recommendedName>
        <fullName evidence="1">KAP NTPase domain-containing protein</fullName>
    </recommendedName>
</protein>
<dbReference type="Pfam" id="PF07693">
    <property type="entry name" value="KAP_NTPase"/>
    <property type="match status" value="1"/>
</dbReference>
<dbReference type="Proteomes" id="UP000284868">
    <property type="component" value="Unassembled WGS sequence"/>
</dbReference>
<feature type="non-terminal residue" evidence="2">
    <location>
        <position position="135"/>
    </location>
</feature>
<comment type="caution">
    <text evidence="2">The sequence shown here is derived from an EMBL/GenBank/DDBJ whole genome shotgun (WGS) entry which is preliminary data.</text>
</comment>
<dbReference type="SUPFAM" id="SSF52540">
    <property type="entry name" value="P-loop containing nucleoside triphosphate hydrolases"/>
    <property type="match status" value="1"/>
</dbReference>
<evidence type="ECO:0000313" key="2">
    <source>
        <dbReference type="EMBL" id="RHM14497.1"/>
    </source>
</evidence>
<organism evidence="2 3">
    <name type="scientific">Amedibacillus dolichus</name>
    <dbReference type="NCBI Taxonomy" id="31971"/>
    <lineage>
        <taxon>Bacteria</taxon>
        <taxon>Bacillati</taxon>
        <taxon>Bacillota</taxon>
        <taxon>Erysipelotrichia</taxon>
        <taxon>Erysipelotrichales</taxon>
        <taxon>Erysipelotrichaceae</taxon>
        <taxon>Amedibacillus</taxon>
    </lineage>
</organism>
<dbReference type="InterPro" id="IPR027417">
    <property type="entry name" value="P-loop_NTPase"/>
</dbReference>
<dbReference type="Gene3D" id="3.40.50.300">
    <property type="entry name" value="P-loop containing nucleotide triphosphate hydrolases"/>
    <property type="match status" value="1"/>
</dbReference>
<gene>
    <name evidence="2" type="ORF">DWZ83_02390</name>
</gene>
<dbReference type="AlphaFoldDB" id="A0A415PP15"/>
<accession>A0A415PP15</accession>
<reference evidence="2 3" key="1">
    <citation type="submission" date="2018-08" db="EMBL/GenBank/DDBJ databases">
        <title>A genome reference for cultivated species of the human gut microbiota.</title>
        <authorList>
            <person name="Zou Y."/>
            <person name="Xue W."/>
            <person name="Luo G."/>
        </authorList>
    </citation>
    <scope>NUCLEOTIDE SEQUENCE [LARGE SCALE GENOMIC DNA]</scope>
    <source>
        <strain evidence="2 3">AF35-6BH</strain>
    </source>
</reference>
<name>A0A415PP15_9FIRM</name>
<evidence type="ECO:0000313" key="3">
    <source>
        <dbReference type="Proteomes" id="UP000284868"/>
    </source>
</evidence>
<feature type="domain" description="KAP NTPase" evidence="1">
    <location>
        <begin position="5"/>
        <end position="117"/>
    </location>
</feature>
<dbReference type="InterPro" id="IPR011646">
    <property type="entry name" value="KAP_P-loop"/>
</dbReference>
<dbReference type="RefSeq" id="WP_182456188.1">
    <property type="nucleotide sequence ID" value="NZ_QRPK01000007.1"/>
</dbReference>